<dbReference type="Pfam" id="PF02472">
    <property type="entry name" value="ExbD"/>
    <property type="match status" value="1"/>
</dbReference>
<comment type="similarity">
    <text evidence="2 7">Belongs to the ExbD/TolR family.</text>
</comment>
<evidence type="ECO:0000256" key="5">
    <source>
        <dbReference type="ARBA" id="ARBA00022989"/>
    </source>
</evidence>
<evidence type="ECO:0000256" key="1">
    <source>
        <dbReference type="ARBA" id="ARBA00004162"/>
    </source>
</evidence>
<evidence type="ECO:0008006" key="11">
    <source>
        <dbReference type="Google" id="ProtNLM"/>
    </source>
</evidence>
<keyword evidence="7" id="KW-0653">Protein transport</keyword>
<evidence type="ECO:0000256" key="4">
    <source>
        <dbReference type="ARBA" id="ARBA00022692"/>
    </source>
</evidence>
<sequence length="151" mass="16976">MITSPLDLRRHLSEIDQRFDFVPFVDLILLGLFSVILGSRFIFAPGLDVELPKVDSEVLSILPTAAVLTIRENEMILFEGDRVRIGGLEQKLGEYMTEKKIDKTILLVKADQGVKVRILLEIMDLARRSGFSRVQIAAEEKVSTADFLSTN</sequence>
<dbReference type="KEGG" id="mtar:DF168_00530"/>
<proteinExistence type="inferred from homology"/>
<evidence type="ECO:0000256" key="6">
    <source>
        <dbReference type="ARBA" id="ARBA00023136"/>
    </source>
</evidence>
<dbReference type="GO" id="GO:0022857">
    <property type="term" value="F:transmembrane transporter activity"/>
    <property type="evidence" value="ECO:0007669"/>
    <property type="project" value="InterPro"/>
</dbReference>
<keyword evidence="5 8" id="KW-1133">Transmembrane helix</keyword>
<dbReference type="EMBL" id="CP029803">
    <property type="protein sequence ID" value="AWT59345.1"/>
    <property type="molecule type" value="Genomic_DNA"/>
</dbReference>
<evidence type="ECO:0000256" key="2">
    <source>
        <dbReference type="ARBA" id="ARBA00005811"/>
    </source>
</evidence>
<protein>
    <recommendedName>
        <fullName evidence="11">Biopolymer transport protein ExbD</fullName>
    </recommendedName>
</protein>
<dbReference type="InterPro" id="IPR003400">
    <property type="entry name" value="ExbD"/>
</dbReference>
<dbReference type="GO" id="GO:0005886">
    <property type="term" value="C:plasma membrane"/>
    <property type="evidence" value="ECO:0007669"/>
    <property type="project" value="UniProtKB-SubCell"/>
</dbReference>
<feature type="transmembrane region" description="Helical" evidence="8">
    <location>
        <begin position="21"/>
        <end position="43"/>
    </location>
</feature>
<organism evidence="9 10">
    <name type="scientific">Candidatus Moanibacter tarae</name>
    <dbReference type="NCBI Taxonomy" id="2200854"/>
    <lineage>
        <taxon>Bacteria</taxon>
        <taxon>Pseudomonadati</taxon>
        <taxon>Verrucomicrobiota</taxon>
        <taxon>Opitutia</taxon>
        <taxon>Puniceicoccales</taxon>
        <taxon>Puniceicoccales incertae sedis</taxon>
        <taxon>Candidatus Moanibacter</taxon>
    </lineage>
</organism>
<reference evidence="9 10" key="1">
    <citation type="submission" date="2018-06" db="EMBL/GenBank/DDBJ databases">
        <title>Draft Genome Sequence of a Novel Marine Bacterium Related to the Verrucomicrobia.</title>
        <authorList>
            <person name="Vosseberg J."/>
            <person name="Martijn J."/>
            <person name="Ettema T.J.G."/>
        </authorList>
    </citation>
    <scope>NUCLEOTIDE SEQUENCE [LARGE SCALE GENOMIC DNA]</scope>
    <source>
        <strain evidence="9">TARA_B100001123</strain>
    </source>
</reference>
<gene>
    <name evidence="9" type="ORF">DF168_00530</name>
</gene>
<keyword evidence="6 8" id="KW-0472">Membrane</keyword>
<keyword evidence="3" id="KW-1003">Cell membrane</keyword>
<dbReference type="PANTHER" id="PTHR30558:SF7">
    <property type="entry name" value="TOL-PAL SYSTEM PROTEIN TOLR"/>
    <property type="match status" value="1"/>
</dbReference>
<evidence type="ECO:0000256" key="8">
    <source>
        <dbReference type="SAM" id="Phobius"/>
    </source>
</evidence>
<accession>A0A2Z4ADB3</accession>
<evidence type="ECO:0000256" key="3">
    <source>
        <dbReference type="ARBA" id="ARBA00022475"/>
    </source>
</evidence>
<keyword evidence="4 7" id="KW-0812">Transmembrane</keyword>
<comment type="subcellular location">
    <subcellularLocation>
        <location evidence="1">Cell membrane</location>
        <topology evidence="1">Single-pass membrane protein</topology>
    </subcellularLocation>
    <subcellularLocation>
        <location evidence="7">Cell membrane</location>
        <topology evidence="7">Single-pass type II membrane protein</topology>
    </subcellularLocation>
</comment>
<evidence type="ECO:0000256" key="7">
    <source>
        <dbReference type="RuleBase" id="RU003879"/>
    </source>
</evidence>
<dbReference type="PANTHER" id="PTHR30558">
    <property type="entry name" value="EXBD MEMBRANE COMPONENT OF PMF-DRIVEN MACROMOLECULE IMPORT SYSTEM"/>
    <property type="match status" value="1"/>
</dbReference>
<evidence type="ECO:0000313" key="10">
    <source>
        <dbReference type="Proteomes" id="UP000247465"/>
    </source>
</evidence>
<dbReference type="AlphaFoldDB" id="A0A2Z4ADB3"/>
<dbReference type="Gene3D" id="3.30.420.270">
    <property type="match status" value="1"/>
</dbReference>
<dbReference type="GO" id="GO:0015031">
    <property type="term" value="P:protein transport"/>
    <property type="evidence" value="ECO:0007669"/>
    <property type="project" value="UniProtKB-KW"/>
</dbReference>
<name>A0A2Z4ADB3_9BACT</name>
<evidence type="ECO:0000313" key="9">
    <source>
        <dbReference type="EMBL" id="AWT59345.1"/>
    </source>
</evidence>
<dbReference type="Proteomes" id="UP000247465">
    <property type="component" value="Chromosome"/>
</dbReference>
<keyword evidence="7" id="KW-0813">Transport</keyword>